<feature type="transmembrane region" description="Helical" evidence="1">
    <location>
        <begin position="166"/>
        <end position="186"/>
    </location>
</feature>
<dbReference type="RefSeq" id="WP_341419010.1">
    <property type="nucleotide sequence ID" value="NZ_JBBPCC010000024.1"/>
</dbReference>
<comment type="caution">
    <text evidence="2">The sequence shown here is derived from an EMBL/GenBank/DDBJ whole genome shotgun (WGS) entry which is preliminary data.</text>
</comment>
<feature type="transmembrane region" description="Helical" evidence="1">
    <location>
        <begin position="51"/>
        <end position="76"/>
    </location>
</feature>
<evidence type="ECO:0000256" key="1">
    <source>
        <dbReference type="SAM" id="Phobius"/>
    </source>
</evidence>
<feature type="transmembrane region" description="Helical" evidence="1">
    <location>
        <begin position="141"/>
        <end position="159"/>
    </location>
</feature>
<feature type="transmembrane region" description="Helical" evidence="1">
    <location>
        <begin position="20"/>
        <end position="39"/>
    </location>
</feature>
<keyword evidence="3" id="KW-1185">Reference proteome</keyword>
<evidence type="ECO:0000313" key="3">
    <source>
        <dbReference type="Proteomes" id="UP001469365"/>
    </source>
</evidence>
<protein>
    <submittedName>
        <fullName evidence="2">ABC transporter permease</fullName>
    </submittedName>
</protein>
<dbReference type="CDD" id="cd21809">
    <property type="entry name" value="ABC-2_lan_permease-like"/>
    <property type="match status" value="1"/>
</dbReference>
<organism evidence="2 3">
    <name type="scientific">Paenibacillus filicis</name>
    <dbReference type="NCBI Taxonomy" id="669464"/>
    <lineage>
        <taxon>Bacteria</taxon>
        <taxon>Bacillati</taxon>
        <taxon>Bacillota</taxon>
        <taxon>Bacilli</taxon>
        <taxon>Bacillales</taxon>
        <taxon>Paenibacillaceae</taxon>
        <taxon>Paenibacillus</taxon>
    </lineage>
</organism>
<name>A0ABU9DUT5_9BACL</name>
<feature type="transmembrane region" description="Helical" evidence="1">
    <location>
        <begin position="216"/>
        <end position="236"/>
    </location>
</feature>
<keyword evidence="1" id="KW-0472">Membrane</keyword>
<feature type="transmembrane region" description="Helical" evidence="1">
    <location>
        <begin position="97"/>
        <end position="121"/>
    </location>
</feature>
<sequence>MWQQTFSAEWLKLRRSRLGLVLAVLPVLSLLMGCANFVINQAVLQNGWYSLWTQVSLFYGEFFLPVLIAICCAYVCRLEHMNHNWNALLTAPVSPASVVLSKLGVVSVLIAGVQLLFVGLYVGAGLTLGLGNSLPPELPGWALRGWLASVAIGAVQLMLSMRIRSFAAPVGIALCAVFLGLGLYVAKLGYLSPYSLLTLGMGVLSQESLNVVENGAFMLMNMLFTAGFTALTVRGLRRGDVG</sequence>
<keyword evidence="1" id="KW-1133">Transmembrane helix</keyword>
<accession>A0ABU9DUT5</accession>
<dbReference type="Pfam" id="PF12730">
    <property type="entry name" value="ABC2_membrane_4"/>
    <property type="match status" value="1"/>
</dbReference>
<dbReference type="Proteomes" id="UP001469365">
    <property type="component" value="Unassembled WGS sequence"/>
</dbReference>
<proteinExistence type="predicted"/>
<reference evidence="2 3" key="1">
    <citation type="submission" date="2024-04" db="EMBL/GenBank/DDBJ databases">
        <title>draft genome sequnece of Paenibacillus filicis.</title>
        <authorList>
            <person name="Kim D.-U."/>
        </authorList>
    </citation>
    <scope>NUCLEOTIDE SEQUENCE [LARGE SCALE GENOMIC DNA]</scope>
    <source>
        <strain evidence="2 3">KACC14197</strain>
    </source>
</reference>
<keyword evidence="1" id="KW-0812">Transmembrane</keyword>
<evidence type="ECO:0000313" key="2">
    <source>
        <dbReference type="EMBL" id="MEK8131883.1"/>
    </source>
</evidence>
<dbReference type="EMBL" id="JBBPCC010000024">
    <property type="protein sequence ID" value="MEK8131883.1"/>
    <property type="molecule type" value="Genomic_DNA"/>
</dbReference>
<gene>
    <name evidence="2" type="ORF">WMW72_28640</name>
</gene>